<dbReference type="STRING" id="4155.A0A022RHN3"/>
<gene>
    <name evidence="15" type="ORF">MIMGU_mgv1a023263mg</name>
</gene>
<name>A0A022RHN3_ERYGU</name>
<evidence type="ECO:0000259" key="14">
    <source>
        <dbReference type="Pfam" id="PF23598"/>
    </source>
</evidence>
<feature type="transmembrane region" description="Helical" evidence="12">
    <location>
        <begin position="611"/>
        <end position="635"/>
    </location>
</feature>
<evidence type="ECO:0000256" key="11">
    <source>
        <dbReference type="ARBA" id="ARBA00023180"/>
    </source>
</evidence>
<reference evidence="15 16" key="1">
    <citation type="journal article" date="2013" name="Proc. Natl. Acad. Sci. U.S.A.">
        <title>Fine-scale variation in meiotic recombination in Mimulus inferred from population shotgun sequencing.</title>
        <authorList>
            <person name="Hellsten U."/>
            <person name="Wright K.M."/>
            <person name="Jenkins J."/>
            <person name="Shu S."/>
            <person name="Yuan Y."/>
            <person name="Wessler S.R."/>
            <person name="Schmutz J."/>
            <person name="Willis J.H."/>
            <person name="Rokhsar D.S."/>
        </authorList>
    </citation>
    <scope>NUCLEOTIDE SEQUENCE [LARGE SCALE GENOMIC DNA]</scope>
    <source>
        <strain evidence="16">cv. DUN x IM62</strain>
    </source>
</reference>
<feature type="domain" description="Disease resistance R13L4/SHOC-2-like LRR" evidence="14">
    <location>
        <begin position="167"/>
        <end position="409"/>
    </location>
</feature>
<dbReference type="Proteomes" id="UP000030748">
    <property type="component" value="Unassembled WGS sequence"/>
</dbReference>
<protein>
    <submittedName>
        <fullName evidence="15">Uncharacterized protein</fullName>
    </submittedName>
</protein>
<keyword evidence="7" id="KW-0677">Repeat</keyword>
<evidence type="ECO:0000256" key="6">
    <source>
        <dbReference type="ARBA" id="ARBA00022729"/>
    </source>
</evidence>
<evidence type="ECO:0000256" key="3">
    <source>
        <dbReference type="ARBA" id="ARBA00022475"/>
    </source>
</evidence>
<dbReference type="InterPro" id="IPR032675">
    <property type="entry name" value="LRR_dom_sf"/>
</dbReference>
<keyword evidence="5 12" id="KW-0812">Transmembrane</keyword>
<proteinExistence type="inferred from homology"/>
<evidence type="ECO:0000256" key="8">
    <source>
        <dbReference type="ARBA" id="ARBA00022989"/>
    </source>
</evidence>
<dbReference type="SUPFAM" id="SSF52058">
    <property type="entry name" value="L domain-like"/>
    <property type="match status" value="1"/>
</dbReference>
<evidence type="ECO:0000256" key="7">
    <source>
        <dbReference type="ARBA" id="ARBA00022737"/>
    </source>
</evidence>
<dbReference type="SMART" id="SM00369">
    <property type="entry name" value="LRR_TYP"/>
    <property type="match status" value="5"/>
</dbReference>
<dbReference type="eggNOG" id="KOG0619">
    <property type="taxonomic scope" value="Eukaryota"/>
</dbReference>
<dbReference type="InterPro" id="IPR055414">
    <property type="entry name" value="LRR_R13L4/SHOC2-like"/>
</dbReference>
<dbReference type="PANTHER" id="PTHR27004">
    <property type="entry name" value="RECEPTOR-LIKE PROTEIN 12 ISOFORM X1"/>
    <property type="match status" value="1"/>
</dbReference>
<evidence type="ECO:0000256" key="10">
    <source>
        <dbReference type="ARBA" id="ARBA00023170"/>
    </source>
</evidence>
<evidence type="ECO:0000256" key="1">
    <source>
        <dbReference type="ARBA" id="ARBA00004251"/>
    </source>
</evidence>
<keyword evidence="10" id="KW-0675">Receptor</keyword>
<evidence type="ECO:0000313" key="15">
    <source>
        <dbReference type="EMBL" id="EYU38400.1"/>
    </source>
</evidence>
<dbReference type="InterPro" id="IPR003591">
    <property type="entry name" value="Leu-rich_rpt_typical-subtyp"/>
</dbReference>
<dbReference type="FunFam" id="3.80.10.10:FF:000275">
    <property type="entry name" value="Leucine-rich repeat receptor-like protein kinase"/>
    <property type="match status" value="1"/>
</dbReference>
<sequence>MVIDAESSNTINNDRSSLLSFKSHITSDPHNILTNNWTIETSVCSWIGVTCGSRHNRVTELDISNMGLVGPIPPQIGNLSFLVSLNMSENLFHGPIPLSIFNMSRLQVIALRNNSLSGSLPKDMCNKLYRGRLRVFRVSYNRLYGEIPSILDQCSKLEEIYLYDNNFSGNVLRGFGNITRLKLLFLGSNNFTGHLPADVFNQFSQLQVLELSSSRLRGPLPTQIGNLASLQELYIFDNSLSGPIPCTIGNLSGLVFLDLHSNKLRGDIPSSICKLTYLQFLHLSQNNLEGSIPHCLRNLSISLAALHLKENHFRGLVPEIFTEGCALQSLSFHGNKFEGALPRSLVNCVQLQVLDVGNNEIQDTFPFWIDTLPVLRVLVLRFNRFNGTILLDPKTTSISFPNLQVFDISHNEFTGSLPARYLENFVSMINVKVNGTQKRNWFTPYYTEESMVFVLKGVVLSVVRISNAFTTIDLSSNRFSGTIPRSIGKLNSLRYLNLSRNNITGNIPASLGNISMLESLDLSSNQLAGEIPLQLTRLTFLSILNLSFNNLVGKIPQPSTGQFPTFENNSYMGNWGLCGFPLTKNCKQDNVQTLFPVLPQGDNDSDFMDGFTWQAVVLGYGCGFVFGTMIGYFIFRYQRPKWFVGLFFNAQDKTNGNKKRNKKRKKKYNGRTCTF</sequence>
<evidence type="ECO:0000256" key="2">
    <source>
        <dbReference type="ARBA" id="ARBA00009592"/>
    </source>
</evidence>
<dbReference type="GO" id="GO:0051707">
    <property type="term" value="P:response to other organism"/>
    <property type="evidence" value="ECO:0007669"/>
    <property type="project" value="UniProtKB-ARBA"/>
</dbReference>
<evidence type="ECO:0000259" key="13">
    <source>
        <dbReference type="Pfam" id="PF08263"/>
    </source>
</evidence>
<dbReference type="SUPFAM" id="SSF52047">
    <property type="entry name" value="RNI-like"/>
    <property type="match status" value="1"/>
</dbReference>
<dbReference type="InterPro" id="IPR001611">
    <property type="entry name" value="Leu-rich_rpt"/>
</dbReference>
<accession>A0A022RHN3</accession>
<keyword evidence="6" id="KW-0732">Signal</keyword>
<feature type="domain" description="Leucine-rich repeat-containing N-terminal plant-type" evidence="13">
    <location>
        <begin position="12"/>
        <end position="51"/>
    </location>
</feature>
<comment type="similarity">
    <text evidence="2">Belongs to the RLP family.</text>
</comment>
<dbReference type="InterPro" id="IPR013210">
    <property type="entry name" value="LRR_N_plant-typ"/>
</dbReference>
<dbReference type="GO" id="GO:0005886">
    <property type="term" value="C:plasma membrane"/>
    <property type="evidence" value="ECO:0007669"/>
    <property type="project" value="UniProtKB-SubCell"/>
</dbReference>
<evidence type="ECO:0000256" key="12">
    <source>
        <dbReference type="SAM" id="Phobius"/>
    </source>
</evidence>
<keyword evidence="8 12" id="KW-1133">Transmembrane helix</keyword>
<keyword evidence="4" id="KW-0433">Leucine-rich repeat</keyword>
<dbReference type="Pfam" id="PF13855">
    <property type="entry name" value="LRR_8"/>
    <property type="match status" value="1"/>
</dbReference>
<organism evidence="15 16">
    <name type="scientific">Erythranthe guttata</name>
    <name type="common">Yellow monkey flower</name>
    <name type="synonym">Mimulus guttatus</name>
    <dbReference type="NCBI Taxonomy" id="4155"/>
    <lineage>
        <taxon>Eukaryota</taxon>
        <taxon>Viridiplantae</taxon>
        <taxon>Streptophyta</taxon>
        <taxon>Embryophyta</taxon>
        <taxon>Tracheophyta</taxon>
        <taxon>Spermatophyta</taxon>
        <taxon>Magnoliopsida</taxon>
        <taxon>eudicotyledons</taxon>
        <taxon>Gunneridae</taxon>
        <taxon>Pentapetalae</taxon>
        <taxon>asterids</taxon>
        <taxon>lamiids</taxon>
        <taxon>Lamiales</taxon>
        <taxon>Phrymaceae</taxon>
        <taxon>Erythranthe</taxon>
    </lineage>
</organism>
<evidence type="ECO:0000256" key="5">
    <source>
        <dbReference type="ARBA" id="ARBA00022692"/>
    </source>
</evidence>
<evidence type="ECO:0000256" key="4">
    <source>
        <dbReference type="ARBA" id="ARBA00022614"/>
    </source>
</evidence>
<dbReference type="GO" id="GO:0006952">
    <property type="term" value="P:defense response"/>
    <property type="evidence" value="ECO:0007669"/>
    <property type="project" value="UniProtKB-ARBA"/>
</dbReference>
<dbReference type="Pfam" id="PF23598">
    <property type="entry name" value="LRR_14"/>
    <property type="match status" value="1"/>
</dbReference>
<dbReference type="Pfam" id="PF08263">
    <property type="entry name" value="LRRNT_2"/>
    <property type="match status" value="1"/>
</dbReference>
<comment type="subcellular location">
    <subcellularLocation>
        <location evidence="1">Cell membrane</location>
        <topology evidence="1">Single-pass type I membrane protein</topology>
    </subcellularLocation>
</comment>
<dbReference type="PRINTS" id="PR00019">
    <property type="entry name" value="LEURICHRPT"/>
</dbReference>
<keyword evidence="16" id="KW-1185">Reference proteome</keyword>
<dbReference type="PANTHER" id="PTHR27004:SF428">
    <property type="entry name" value="OS01G0160600 PROTEIN"/>
    <property type="match status" value="1"/>
</dbReference>
<dbReference type="AlphaFoldDB" id="A0A022RHN3"/>
<evidence type="ECO:0000256" key="9">
    <source>
        <dbReference type="ARBA" id="ARBA00023136"/>
    </source>
</evidence>
<dbReference type="FunFam" id="3.80.10.10:FF:000213">
    <property type="entry name" value="Tyrosine-sulfated glycopeptide receptor 1"/>
    <property type="match status" value="1"/>
</dbReference>
<keyword evidence="3" id="KW-1003">Cell membrane</keyword>
<dbReference type="Gene3D" id="3.80.10.10">
    <property type="entry name" value="Ribonuclease Inhibitor"/>
    <property type="match status" value="4"/>
</dbReference>
<keyword evidence="9 12" id="KW-0472">Membrane</keyword>
<keyword evidence="11" id="KW-0325">Glycoprotein</keyword>
<dbReference type="EMBL" id="KI630480">
    <property type="protein sequence ID" value="EYU38400.1"/>
    <property type="molecule type" value="Genomic_DNA"/>
</dbReference>
<evidence type="ECO:0000313" key="16">
    <source>
        <dbReference type="Proteomes" id="UP000030748"/>
    </source>
</evidence>
<dbReference type="FunFam" id="3.80.10.10:FF:000719">
    <property type="entry name" value="MDIS1-interacting receptor like kinase 2 isoform A"/>
    <property type="match status" value="1"/>
</dbReference>